<dbReference type="EMBL" id="DLUI01000046">
    <property type="protein sequence ID" value="DAB39012.1"/>
    <property type="molecule type" value="Genomic_DNA"/>
</dbReference>
<proteinExistence type="predicted"/>
<protein>
    <submittedName>
        <fullName evidence="1">Uncharacterized protein</fullName>
    </submittedName>
</protein>
<accession>A0A2D3WCH9</accession>
<gene>
    <name evidence="1" type="ORF">CFH83_02880</name>
</gene>
<dbReference type="PROSITE" id="PS51257">
    <property type="entry name" value="PROKAR_LIPOPROTEIN"/>
    <property type="match status" value="1"/>
</dbReference>
<dbReference type="RefSeq" id="WP_303662848.1">
    <property type="nucleotide sequence ID" value="NZ_DLUI01000046.1"/>
</dbReference>
<reference evidence="1 2" key="1">
    <citation type="journal article" date="2017" name="Front. Microbiol.">
        <title>Comparative Genomic Analysis of the Class Epsilonproteobacteria and Proposed Reclassification to Epsilonbacteraeota (phyl. nov.).</title>
        <authorList>
            <person name="Waite D.W."/>
            <person name="Vanwonterghem I."/>
            <person name="Rinke C."/>
            <person name="Parks D.H."/>
            <person name="Zhang Y."/>
            <person name="Takai K."/>
            <person name="Sievert S.M."/>
            <person name="Simon J."/>
            <person name="Campbell B.J."/>
            <person name="Hanson T.E."/>
            <person name="Woyke T."/>
            <person name="Klotz M.G."/>
            <person name="Hugenholtz P."/>
        </authorList>
    </citation>
    <scope>NUCLEOTIDE SEQUENCE [LARGE SCALE GENOMIC DNA]</scope>
    <source>
        <strain evidence="1">UBA12443</strain>
    </source>
</reference>
<organism evidence="1 2">
    <name type="scientific">Sulfuricurvum kujiense</name>
    <dbReference type="NCBI Taxonomy" id="148813"/>
    <lineage>
        <taxon>Bacteria</taxon>
        <taxon>Pseudomonadati</taxon>
        <taxon>Campylobacterota</taxon>
        <taxon>Epsilonproteobacteria</taxon>
        <taxon>Campylobacterales</taxon>
        <taxon>Sulfurimonadaceae</taxon>
        <taxon>Sulfuricurvum</taxon>
    </lineage>
</organism>
<dbReference type="Proteomes" id="UP000228859">
    <property type="component" value="Unassembled WGS sequence"/>
</dbReference>
<name>A0A2D3WCH9_9BACT</name>
<sequence length="257" mass="29411">MRLSIMSILLFILLTGCSAPTYSIKPQFTPKTSVSTETGSVVFSTLDTSKWDVAYAFVFGTHPLPVSIYDITDDLKYIGTMHTSSSSFIEYTPPFGKRILMLTSNGLHAISPFYHTDFIEVDITKDKMTHIAISQSGLRQMPYFHELLMKDKDFDFCSQPNNESYISDDKMNSYMSAQGIDLNAKYFKKYCNILSSKYKSINVPNQNAYQEFESRKAKIQDLKNKDFPEWKKDHTKQEVFDLLKPISVADNNQSNDN</sequence>
<dbReference type="AlphaFoldDB" id="A0A2D3WCH9"/>
<comment type="caution">
    <text evidence="1">The sequence shown here is derived from an EMBL/GenBank/DDBJ whole genome shotgun (WGS) entry which is preliminary data.</text>
</comment>
<evidence type="ECO:0000313" key="2">
    <source>
        <dbReference type="Proteomes" id="UP000228859"/>
    </source>
</evidence>
<evidence type="ECO:0000313" key="1">
    <source>
        <dbReference type="EMBL" id="DAB39012.1"/>
    </source>
</evidence>